<dbReference type="GO" id="GO:0007349">
    <property type="term" value="P:cellularization"/>
    <property type="evidence" value="ECO:0007669"/>
    <property type="project" value="InterPro"/>
</dbReference>
<evidence type="ECO:0000256" key="1">
    <source>
        <dbReference type="ARBA" id="ARBA00004496"/>
    </source>
</evidence>
<dbReference type="Proteomes" id="UP000694920">
    <property type="component" value="Unplaced"/>
</dbReference>
<dbReference type="GO" id="GO:0008013">
    <property type="term" value="F:beta-catenin binding"/>
    <property type="evidence" value="ECO:0007669"/>
    <property type="project" value="TreeGrafter"/>
</dbReference>
<protein>
    <submittedName>
        <fullName evidence="5">Uncharacterized protein LOC107275131</fullName>
    </submittedName>
</protein>
<evidence type="ECO:0000313" key="5">
    <source>
        <dbReference type="RefSeq" id="XP_015610441.1"/>
    </source>
</evidence>
<evidence type="ECO:0000313" key="4">
    <source>
        <dbReference type="Proteomes" id="UP000694920"/>
    </source>
</evidence>
<dbReference type="RefSeq" id="XP_015610441.1">
    <property type="nucleotide sequence ID" value="XM_015754955.2"/>
</dbReference>
<dbReference type="SUPFAM" id="SSF47220">
    <property type="entry name" value="alpha-catenin/vinculin-like"/>
    <property type="match status" value="1"/>
</dbReference>
<dbReference type="GO" id="GO:0005737">
    <property type="term" value="C:cytoplasm"/>
    <property type="evidence" value="ECO:0007669"/>
    <property type="project" value="UniProtKB-SubCell"/>
</dbReference>
<dbReference type="KEGG" id="ccin:107275131"/>
<dbReference type="AlphaFoldDB" id="A0AAJ7CGR8"/>
<dbReference type="PANTHER" id="PTHR18914">
    <property type="entry name" value="ALPHA CATENIN"/>
    <property type="match status" value="1"/>
</dbReference>
<dbReference type="GO" id="GO:0016342">
    <property type="term" value="C:catenin complex"/>
    <property type="evidence" value="ECO:0007669"/>
    <property type="project" value="TreeGrafter"/>
</dbReference>
<dbReference type="InterPro" id="IPR036723">
    <property type="entry name" value="Alpha-catenin/vinculin-like_sf"/>
</dbReference>
<proteinExistence type="predicted"/>
<comment type="subcellular location">
    <subcellularLocation>
        <location evidence="1">Cytoplasm</location>
    </subcellularLocation>
</comment>
<dbReference type="Gene3D" id="1.20.120.810">
    <property type="entry name" value="Vinculin, Vh2 four-helix bundle"/>
    <property type="match status" value="1"/>
</dbReference>
<dbReference type="GO" id="GO:0098609">
    <property type="term" value="P:cell-cell adhesion"/>
    <property type="evidence" value="ECO:0007669"/>
    <property type="project" value="TreeGrafter"/>
</dbReference>
<evidence type="ECO:0000256" key="3">
    <source>
        <dbReference type="SAM" id="MobiDB-lite"/>
    </source>
</evidence>
<gene>
    <name evidence="5" type="primary">LOC107275131</name>
</gene>
<accession>A0AAJ7CGR8</accession>
<sequence length="849" mass="95520">MSLKTRSMQKVLEPIEVQINKLRQLLANESAKPPDVVLVKSLFVEQLQSLADKFENLSKEDATDYQELKSKITGIIEQFCSISNVNDLVQSIHCQNGEDVTTALFKKFLSCLKTLEKLECLPLKQSLQDCWDYVKEMGAVNEIEDLQNIKEIGVFIMEVFEPVQRYRKNLVSKLLSEKIGLYSCQLCVSFGMLVHVIQEQHHLNAPIYTCKKYICERLCWCFKMIIEVLDCENPTEEDENFEKENHFVYRMDLVLDIISGMPGKSQEDLITECADLWLGIEDVFSHAMAIAQVCQLCNFNAITATSQSIMSEYENLKTQLLSEKPDPTLNNLFMNTLNDALYRLERKVNISVLTLVMEVFSDPFGALRKLVKTCGNLLTAKKRSKNDLSSAVEEFDQVTDKAMQIGMFAIACCKDINRVNKIRNCLASLESLETELVPAITSFYLHPDNKEMQASVKLLTAQWQLEINKLHNVVDLIIDSAAYCQVVLDDLQERVSVMSDCLDNRERVTQAQVHGIVQRAVSLSSQLTATVNDIGRDNIERQTTMMIQELKAAIFEADAASKTLLVENATDPQQLRVIKRCELILNVVKRLQPALITTMNNSILTNSSYGKAGMGQGDTLNESRLSFPSSIFGLPRDENSLTYIRTPYTVKSYKPPLSIQPANSLPRAPSNLSCLIPYIKRGRTMRTERSVMYKTPRKAENSEDTSMRNELKMRNLSSIRQHLFSRDSFISQDNLDLSVESIDLTSILDKVTSLSDTLNSSLGKSPVSAKPTMKNSPDSFKEHSENIKVASGIYLGNLCQSMDTIGECSGVGGGDAPSAIDASVKVEDIQRLDRKIEIAAKNSRRIIFP</sequence>
<feature type="region of interest" description="Disordered" evidence="3">
    <location>
        <begin position="756"/>
        <end position="782"/>
    </location>
</feature>
<dbReference type="Pfam" id="PF05482">
    <property type="entry name" value="Serendipity_A"/>
    <property type="match status" value="1"/>
</dbReference>
<dbReference type="PANTHER" id="PTHR18914:SF33">
    <property type="entry name" value="RE47911P-RELATED"/>
    <property type="match status" value="1"/>
</dbReference>
<keyword evidence="2" id="KW-0963">Cytoplasm</keyword>
<dbReference type="InterPro" id="IPR008837">
    <property type="entry name" value="Serendipity_A"/>
</dbReference>
<organism evidence="4 5">
    <name type="scientific">Cephus cinctus</name>
    <name type="common">Wheat stem sawfly</name>
    <dbReference type="NCBI Taxonomy" id="211228"/>
    <lineage>
        <taxon>Eukaryota</taxon>
        <taxon>Metazoa</taxon>
        <taxon>Ecdysozoa</taxon>
        <taxon>Arthropoda</taxon>
        <taxon>Hexapoda</taxon>
        <taxon>Insecta</taxon>
        <taxon>Pterygota</taxon>
        <taxon>Neoptera</taxon>
        <taxon>Endopterygota</taxon>
        <taxon>Hymenoptera</taxon>
        <taxon>Cephoidea</taxon>
        <taxon>Cephidae</taxon>
        <taxon>Cephus</taxon>
    </lineage>
</organism>
<evidence type="ECO:0000256" key="2">
    <source>
        <dbReference type="ARBA" id="ARBA00022490"/>
    </source>
</evidence>
<reference evidence="5" key="1">
    <citation type="submission" date="2025-08" db="UniProtKB">
        <authorList>
            <consortium name="RefSeq"/>
        </authorList>
    </citation>
    <scope>IDENTIFICATION</scope>
</reference>
<dbReference type="GeneID" id="107275131"/>
<name>A0AAJ7CGR8_CEPCN</name>
<dbReference type="GO" id="GO:0005912">
    <property type="term" value="C:adherens junction"/>
    <property type="evidence" value="ECO:0007669"/>
    <property type="project" value="TreeGrafter"/>
</dbReference>
<dbReference type="GO" id="GO:0016477">
    <property type="term" value="P:cell migration"/>
    <property type="evidence" value="ECO:0007669"/>
    <property type="project" value="TreeGrafter"/>
</dbReference>
<dbReference type="GO" id="GO:0051015">
    <property type="term" value="F:actin filament binding"/>
    <property type="evidence" value="ECO:0007669"/>
    <property type="project" value="InterPro"/>
</dbReference>
<keyword evidence="4" id="KW-1185">Reference proteome</keyword>
<dbReference type="CTD" id="111363"/>